<dbReference type="Pfam" id="PF16854">
    <property type="entry name" value="VPS53_C"/>
    <property type="match status" value="1"/>
</dbReference>
<dbReference type="FunCoup" id="A0A1D2VK56">
    <property type="interactions" value="770"/>
</dbReference>
<dbReference type="GeneID" id="30963352"/>
<dbReference type="InParanoid" id="A0A1D2VK56"/>
<dbReference type="InterPro" id="IPR007234">
    <property type="entry name" value="Vps53_N"/>
</dbReference>
<keyword evidence="10" id="KW-1185">Reference proteome</keyword>
<keyword evidence="5" id="KW-0333">Golgi apparatus</keyword>
<evidence type="ECO:0000256" key="2">
    <source>
        <dbReference type="ARBA" id="ARBA00004481"/>
    </source>
</evidence>
<dbReference type="InterPro" id="IPR038260">
    <property type="entry name" value="Vps53_C_sf"/>
</dbReference>
<evidence type="ECO:0000313" key="10">
    <source>
        <dbReference type="Proteomes" id="UP000095038"/>
    </source>
</evidence>
<reference evidence="10" key="1">
    <citation type="submission" date="2016-05" db="EMBL/GenBank/DDBJ databases">
        <title>Comparative genomics of biotechnologically important yeasts.</title>
        <authorList>
            <consortium name="DOE Joint Genome Institute"/>
            <person name="Riley R."/>
            <person name="Haridas S."/>
            <person name="Wolfe K.H."/>
            <person name="Lopes M.R."/>
            <person name="Hittinger C.T."/>
            <person name="Goker M."/>
            <person name="Salamov A."/>
            <person name="Wisecaver J."/>
            <person name="Long T.M."/>
            <person name="Aerts A.L."/>
            <person name="Barry K."/>
            <person name="Choi C."/>
            <person name="Clum A."/>
            <person name="Coughlan A.Y."/>
            <person name="Deshpande S."/>
            <person name="Douglass A.P."/>
            <person name="Hanson S.J."/>
            <person name="Klenk H.-P."/>
            <person name="Labutti K."/>
            <person name="Lapidus A."/>
            <person name="Lindquist E."/>
            <person name="Lipzen A."/>
            <person name="Meier-Kolthoff J.P."/>
            <person name="Ohm R.A."/>
            <person name="Otillar R.P."/>
            <person name="Pangilinan J."/>
            <person name="Peng Y."/>
            <person name="Rokas A."/>
            <person name="Rosa C.A."/>
            <person name="Scheuner C."/>
            <person name="Sibirny A.A."/>
            <person name="Slot J.C."/>
            <person name="Stielow J.B."/>
            <person name="Sun H."/>
            <person name="Kurtzman C.P."/>
            <person name="Blackwell M."/>
            <person name="Grigoriev I.V."/>
            <person name="Jeffries T.W."/>
        </authorList>
    </citation>
    <scope>NUCLEOTIDE SEQUENCE [LARGE SCALE GENOMIC DNA]</scope>
    <source>
        <strain evidence="10">DSM 1968</strain>
    </source>
</reference>
<proteinExistence type="inferred from homology"/>
<evidence type="ECO:0000256" key="1">
    <source>
        <dbReference type="ARBA" id="ARBA00004150"/>
    </source>
</evidence>
<feature type="domain" description="Vps53 C-terminal" evidence="8">
    <location>
        <begin position="628"/>
        <end position="739"/>
    </location>
</feature>
<dbReference type="GO" id="GO:0010008">
    <property type="term" value="C:endosome membrane"/>
    <property type="evidence" value="ECO:0007669"/>
    <property type="project" value="UniProtKB-SubCell"/>
</dbReference>
<dbReference type="InterPro" id="IPR031745">
    <property type="entry name" value="Vps53_C"/>
</dbReference>
<evidence type="ECO:0000256" key="4">
    <source>
        <dbReference type="ARBA" id="ARBA00022753"/>
    </source>
</evidence>
<dbReference type="OrthoDB" id="10261632at2759"/>
<keyword evidence="6" id="KW-0472">Membrane</keyword>
<evidence type="ECO:0000256" key="6">
    <source>
        <dbReference type="ARBA" id="ARBA00023136"/>
    </source>
</evidence>
<evidence type="ECO:0000259" key="7">
    <source>
        <dbReference type="Pfam" id="PF04100"/>
    </source>
</evidence>
<keyword evidence="4" id="KW-0967">Endosome</keyword>
<organism evidence="9 10">
    <name type="scientific">Ascoidea rubescens DSM 1968</name>
    <dbReference type="NCBI Taxonomy" id="1344418"/>
    <lineage>
        <taxon>Eukaryota</taxon>
        <taxon>Fungi</taxon>
        <taxon>Dikarya</taxon>
        <taxon>Ascomycota</taxon>
        <taxon>Saccharomycotina</taxon>
        <taxon>Saccharomycetes</taxon>
        <taxon>Ascoideaceae</taxon>
        <taxon>Ascoidea</taxon>
    </lineage>
</organism>
<dbReference type="GO" id="GO:0005829">
    <property type="term" value="C:cytosol"/>
    <property type="evidence" value="ECO:0007669"/>
    <property type="project" value="GOC"/>
</dbReference>
<dbReference type="Gene3D" id="1.10.357.110">
    <property type="entry name" value="Vacuolar protein sorting-associated protein 53, C-terminus"/>
    <property type="match status" value="1"/>
</dbReference>
<dbReference type="PANTHER" id="PTHR12820:SF0">
    <property type="entry name" value="VACUOLAR PROTEIN SORTING-ASSOCIATED PROTEIN 53 HOMOLOG"/>
    <property type="match status" value="1"/>
</dbReference>
<feature type="non-terminal residue" evidence="9">
    <location>
        <position position="1"/>
    </location>
</feature>
<feature type="domain" description="Vps53 N-terminal" evidence="7">
    <location>
        <begin position="1"/>
        <end position="308"/>
    </location>
</feature>
<name>A0A1D2VK56_9ASCO</name>
<evidence type="ECO:0000256" key="3">
    <source>
        <dbReference type="ARBA" id="ARBA00008628"/>
    </source>
</evidence>
<dbReference type="RefSeq" id="XP_020048308.1">
    <property type="nucleotide sequence ID" value="XM_020189716.1"/>
</dbReference>
<dbReference type="EMBL" id="KV454478">
    <property type="protein sequence ID" value="ODV62001.1"/>
    <property type="molecule type" value="Genomic_DNA"/>
</dbReference>
<gene>
    <name evidence="9" type="ORF">ASCRUDRAFT_21914</name>
</gene>
<dbReference type="PANTHER" id="PTHR12820">
    <property type="entry name" value="VACUOLAR SORTING PROTEIN 53"/>
    <property type="match status" value="1"/>
</dbReference>
<evidence type="ECO:0000313" key="9">
    <source>
        <dbReference type="EMBL" id="ODV62001.1"/>
    </source>
</evidence>
<dbReference type="GO" id="GO:0000938">
    <property type="term" value="C:GARP complex"/>
    <property type="evidence" value="ECO:0007669"/>
    <property type="project" value="InterPro"/>
</dbReference>
<sequence>YDPMVHLNQLFDSPESLGELNQLLDYSNNYKINLDKKIYKKQILYNKKNSNLSSKINYDDDISNLISEINETRSLAEKTQQTISNMTFNIQNLDQGKKNLVLSMTVLKRLQMLLTAYDQLNNMLSSDAKDPNSSSNDYNEMLNLISVVIQLNLHFQNYKNISEINLLSKDISKLKINLTDQIFSDFESLLGGKKKNPHSQSNASQLIKACEILDIIGQSYHDKLLNLFITLQFKEFKSIFNISDEAGSLENLSRRYIYFKKIFRNFNDYYYKFFSKSYGLKFEICKRFCEFTKDDLKLLLNNIKQDNLNNKNNNNNNSINNSGDDNDSSSNSIVNILLKTLSETLEFEDYLNKSNNNSTFFTKKISIAFEPYLSIWLDQQSSIISKNFLKYMAAPKLSPAQKDINDNSSIKQEDIITDVIPSSAELFRTYRQILNHAIKLSNGLFLLNLTDLYVKHLNDYNEKILKPLFPKNDRDLIVSEGVDYLILIFNTSDYINITIDQLVEKLKSLITPELSPKVEAKFENSKEIYVSLITDSMNKLLTKIDLDCELSWKEMTNNNWKLIRDVSDQSRYIIDLKEIILKNLRKFLFKFNRDVYVKNFMDKLVEFIIKKFLSKFISLKPISIITAEQILLDLSTLKDFFKNLPKTLAMTDSEIENELKNQAQSNRLKSFESSENKLAIKLSKSYFKTIDLQYNKFEKILKMIMIDNKDKDNLISNYFLIVGDKNFNNFLKILTLKGIVYSP</sequence>
<evidence type="ECO:0000256" key="5">
    <source>
        <dbReference type="ARBA" id="ARBA00023034"/>
    </source>
</evidence>
<feature type="domain" description="Vps53 N-terminal" evidence="7">
    <location>
        <begin position="332"/>
        <end position="395"/>
    </location>
</feature>
<protein>
    <submittedName>
        <fullName evidence="9">Protein required for protein sorting at the late Golgi</fullName>
    </submittedName>
</protein>
<dbReference type="Proteomes" id="UP000095038">
    <property type="component" value="Unassembled WGS sequence"/>
</dbReference>
<comment type="similarity">
    <text evidence="3">Belongs to the VPS53 family.</text>
</comment>
<dbReference type="AlphaFoldDB" id="A0A1D2VK56"/>
<accession>A0A1D2VK56</accession>
<dbReference type="GO" id="GO:0042147">
    <property type="term" value="P:retrograde transport, endosome to Golgi"/>
    <property type="evidence" value="ECO:0007669"/>
    <property type="project" value="InterPro"/>
</dbReference>
<evidence type="ECO:0000259" key="8">
    <source>
        <dbReference type="Pfam" id="PF16854"/>
    </source>
</evidence>
<feature type="non-terminal residue" evidence="9">
    <location>
        <position position="743"/>
    </location>
</feature>
<dbReference type="Pfam" id="PF04100">
    <property type="entry name" value="Vps53_N"/>
    <property type="match status" value="2"/>
</dbReference>
<comment type="subcellular location">
    <subcellularLocation>
        <location evidence="2">Endosome membrane</location>
        <topology evidence="2">Peripheral membrane protein</topology>
    </subcellularLocation>
    <subcellularLocation>
        <location evidence="1">Golgi apparatus</location>
        <location evidence="1">trans-Golgi network membrane</location>
        <topology evidence="1">Peripheral membrane protein</topology>
    </subcellularLocation>
</comment>
<dbReference type="STRING" id="1344418.A0A1D2VK56"/>
<dbReference type="InterPro" id="IPR039766">
    <property type="entry name" value="Vps53"/>
</dbReference>